<name>A0A4Y6PYH1_PERCE</name>
<sequence length="371" mass="42167">MSQTHQEILQREVSYSGEGISVRSLETSISQERTRQNQNVEALSRLRQRNSEIQQALGEEVKKLKDITKHLSQERERGDFMSGVREVLAKLPWFGEQIITRRSIEELLRKQYELSSRRVKEAAEFADRLEAAKSDLFDEIERLNQKIVESAKNEEVAAERVLELTKLKDSLEVELMASDRSSSTGRELQAQLDRARRKLAKHSTMLKLYSTAEERLAKLQKNTRQLAETIAHLQSDITVYVTAASEKLDLIAGQIQAIGAAADASVVMLELRNSLEAMTESVNHTTRFVSETQAYFRQNVDTMLDDLQLYDAETEHVLESNLAINQGYDDLQIADAVSSALSQKIERAAQEVTLEDVKEATIEDLEKMRIK</sequence>
<protein>
    <recommendedName>
        <fullName evidence="2">Gliding motility-associated protein GldM N-terminal domain-containing protein</fullName>
    </recommendedName>
</protein>
<dbReference type="InterPro" id="IPR022720">
    <property type="entry name" value="Motility-assoc_prot_GldM_N"/>
</dbReference>
<keyword evidence="1" id="KW-0175">Coiled coil</keyword>
<reference evidence="3 4" key="1">
    <citation type="submission" date="2019-06" db="EMBL/GenBank/DDBJ databases">
        <title>Persicimonas caeni gen. nov., sp. nov., a predatory bacterium isolated from solar saltern.</title>
        <authorList>
            <person name="Wang S."/>
        </authorList>
    </citation>
    <scope>NUCLEOTIDE SEQUENCE [LARGE SCALE GENOMIC DNA]</scope>
    <source>
        <strain evidence="3 4">YN101</strain>
    </source>
</reference>
<feature type="coiled-coil region" evidence="1">
    <location>
        <begin position="126"/>
        <end position="153"/>
    </location>
</feature>
<dbReference type="EMBL" id="CP041186">
    <property type="protein sequence ID" value="QDG52795.1"/>
    <property type="molecule type" value="Genomic_DNA"/>
</dbReference>
<accession>A0A4Y6PYH1</accession>
<proteinExistence type="predicted"/>
<evidence type="ECO:0000259" key="2">
    <source>
        <dbReference type="Pfam" id="PF12081"/>
    </source>
</evidence>
<gene>
    <name evidence="3" type="ORF">FIV42_19215</name>
</gene>
<organism evidence="3 4">
    <name type="scientific">Persicimonas caeni</name>
    <dbReference type="NCBI Taxonomy" id="2292766"/>
    <lineage>
        <taxon>Bacteria</taxon>
        <taxon>Deltaproteobacteria</taxon>
        <taxon>Bradymonadales</taxon>
        <taxon>Bradymonadaceae</taxon>
        <taxon>Persicimonas</taxon>
    </lineage>
</organism>
<evidence type="ECO:0000313" key="3">
    <source>
        <dbReference type="EMBL" id="QDG52795.1"/>
    </source>
</evidence>
<dbReference type="AlphaFoldDB" id="A0A4Y6PYH1"/>
<feature type="coiled-coil region" evidence="1">
    <location>
        <begin position="185"/>
        <end position="236"/>
    </location>
</feature>
<dbReference type="Pfam" id="PF12081">
    <property type="entry name" value="GldM_1st"/>
    <property type="match status" value="1"/>
</dbReference>
<evidence type="ECO:0000313" key="4">
    <source>
        <dbReference type="Proteomes" id="UP000315995"/>
    </source>
</evidence>
<evidence type="ECO:0000256" key="1">
    <source>
        <dbReference type="SAM" id="Coils"/>
    </source>
</evidence>
<dbReference type="Proteomes" id="UP000315995">
    <property type="component" value="Chromosome"/>
</dbReference>
<accession>A0A5B8YA96</accession>
<dbReference type="OrthoDB" id="5492371at2"/>
<dbReference type="RefSeq" id="WP_141199258.1">
    <property type="nucleotide sequence ID" value="NZ_CP041186.1"/>
</dbReference>
<keyword evidence="4" id="KW-1185">Reference proteome</keyword>
<feature type="domain" description="Gliding motility-associated protein GldM N-terminal" evidence="2">
    <location>
        <begin position="106"/>
        <end position="219"/>
    </location>
</feature>